<evidence type="ECO:0000313" key="5">
    <source>
        <dbReference type="Proteomes" id="UP001139336"/>
    </source>
</evidence>
<dbReference type="GO" id="GO:0015385">
    <property type="term" value="F:sodium:proton antiporter activity"/>
    <property type="evidence" value="ECO:0007669"/>
    <property type="project" value="TreeGrafter"/>
</dbReference>
<evidence type="ECO:0000256" key="2">
    <source>
        <dbReference type="SAM" id="MobiDB-lite"/>
    </source>
</evidence>
<feature type="region of interest" description="Disordered" evidence="2">
    <location>
        <begin position="103"/>
        <end position="122"/>
    </location>
</feature>
<dbReference type="AlphaFoldDB" id="A0A9X1QSY9"/>
<evidence type="ECO:0000256" key="1">
    <source>
        <dbReference type="ARBA" id="ARBA00008404"/>
    </source>
</evidence>
<keyword evidence="5" id="KW-1185">Reference proteome</keyword>
<feature type="transmembrane region" description="Helical" evidence="3">
    <location>
        <begin position="71"/>
        <end position="88"/>
    </location>
</feature>
<feature type="compositionally biased region" description="Basic and acidic residues" evidence="2">
    <location>
        <begin position="103"/>
        <end position="116"/>
    </location>
</feature>
<proteinExistence type="inferred from homology"/>
<accession>A0A9X1QSY9</accession>
<dbReference type="NCBIfam" id="NF009238">
    <property type="entry name" value="PRK12592.1"/>
    <property type="match status" value="1"/>
</dbReference>
<dbReference type="PANTHER" id="PTHR34703">
    <property type="entry name" value="ANTIPORTER SUBUNIT MNHG2-RELATED"/>
    <property type="match status" value="1"/>
</dbReference>
<dbReference type="EMBL" id="JAKGSI010000004">
    <property type="protein sequence ID" value="MCF4007238.1"/>
    <property type="molecule type" value="Genomic_DNA"/>
</dbReference>
<reference evidence="4" key="1">
    <citation type="submission" date="2022-01" db="EMBL/GenBank/DDBJ databases">
        <title>Corynebacterium sp. nov isolated from isolated from the feces of the greater white-fronted geese (Anser albifrons) at Poyang Lake, PR China.</title>
        <authorList>
            <person name="Liu Q."/>
        </authorList>
    </citation>
    <scope>NUCLEOTIDE SEQUENCE</scope>
    <source>
        <strain evidence="4">JCM 32435</strain>
    </source>
</reference>
<dbReference type="Proteomes" id="UP001139336">
    <property type="component" value="Unassembled WGS sequence"/>
</dbReference>
<gene>
    <name evidence="4" type="ORF">L1O03_08630</name>
</gene>
<dbReference type="InterPro" id="IPR005133">
    <property type="entry name" value="PhaG_MnhG_YufB"/>
</dbReference>
<dbReference type="RefSeq" id="WP_236119378.1">
    <property type="nucleotide sequence ID" value="NZ_JAKGSI010000004.1"/>
</dbReference>
<keyword evidence="3" id="KW-0472">Membrane</keyword>
<keyword evidence="3" id="KW-0812">Transmembrane</keyword>
<evidence type="ECO:0000313" key="4">
    <source>
        <dbReference type="EMBL" id="MCF4007238.1"/>
    </source>
</evidence>
<dbReference type="Pfam" id="PF03334">
    <property type="entry name" value="PhaG_MnhG_YufB"/>
    <property type="match status" value="1"/>
</dbReference>
<organism evidence="4 5">
    <name type="scientific">Corynebacterium uropygiale</name>
    <dbReference type="NCBI Taxonomy" id="1775911"/>
    <lineage>
        <taxon>Bacteria</taxon>
        <taxon>Bacillati</taxon>
        <taxon>Actinomycetota</taxon>
        <taxon>Actinomycetes</taxon>
        <taxon>Mycobacteriales</taxon>
        <taxon>Corynebacteriaceae</taxon>
        <taxon>Corynebacterium</taxon>
    </lineage>
</organism>
<feature type="transmembrane region" description="Helical" evidence="3">
    <location>
        <begin position="6"/>
        <end position="25"/>
    </location>
</feature>
<sequence>MIIDIISAILILCGAFFCLSAAIGIHRFHDTLSTVHAVTKPQTTGLVLTIVGSVLHIIGHPDFSLAQRSDVGIMVLLVLFAMLTNPVTGQRVGRITRREGLYGPMEHNEAPAERPVRSHRRS</sequence>
<protein>
    <submittedName>
        <fullName evidence="4">Monovalent cation/H(+) antiporter subunit G</fullName>
    </submittedName>
</protein>
<keyword evidence="3" id="KW-1133">Transmembrane helix</keyword>
<name>A0A9X1QSY9_9CORY</name>
<comment type="caution">
    <text evidence="4">The sequence shown here is derived from an EMBL/GenBank/DDBJ whole genome shotgun (WGS) entry which is preliminary data.</text>
</comment>
<comment type="similarity">
    <text evidence="1">Belongs to the CPA3 antiporters (TC 2.A.63) subunit G family.</text>
</comment>
<dbReference type="PANTHER" id="PTHR34703:SF1">
    <property type="entry name" value="ANTIPORTER SUBUNIT MNHG2-RELATED"/>
    <property type="match status" value="1"/>
</dbReference>
<evidence type="ECO:0000256" key="3">
    <source>
        <dbReference type="SAM" id="Phobius"/>
    </source>
</evidence>